<proteinExistence type="predicted"/>
<dbReference type="Proteomes" id="UP000198211">
    <property type="component" value="Unassembled WGS sequence"/>
</dbReference>
<comment type="caution">
    <text evidence="2">The sequence shown here is derived from an EMBL/GenBank/DDBJ whole genome shotgun (WGS) entry which is preliminary data.</text>
</comment>
<dbReference type="AlphaFoldDB" id="A0A225UVK3"/>
<dbReference type="PANTHER" id="PTHR33064">
    <property type="entry name" value="POL PROTEIN"/>
    <property type="match status" value="1"/>
</dbReference>
<dbReference type="Gene3D" id="3.30.70.270">
    <property type="match status" value="1"/>
</dbReference>
<organism evidence="2 3">
    <name type="scientific">Phytophthora megakarya</name>
    <dbReference type="NCBI Taxonomy" id="4795"/>
    <lineage>
        <taxon>Eukaryota</taxon>
        <taxon>Sar</taxon>
        <taxon>Stramenopiles</taxon>
        <taxon>Oomycota</taxon>
        <taxon>Peronosporomycetes</taxon>
        <taxon>Peronosporales</taxon>
        <taxon>Peronosporaceae</taxon>
        <taxon>Phytophthora</taxon>
    </lineage>
</organism>
<reference evidence="3" key="1">
    <citation type="submission" date="2017-03" db="EMBL/GenBank/DDBJ databases">
        <title>Phytopthora megakarya and P. palmivora, two closely related causual agents of cacao black pod achieved similar genome size and gene model numbers by different mechanisms.</title>
        <authorList>
            <person name="Ali S."/>
            <person name="Shao J."/>
            <person name="Larry D.J."/>
            <person name="Kronmiller B."/>
            <person name="Shen D."/>
            <person name="Strem M.D."/>
            <person name="Melnick R.L."/>
            <person name="Guiltinan M.J."/>
            <person name="Tyler B.M."/>
            <person name="Meinhardt L.W."/>
            <person name="Bailey B.A."/>
        </authorList>
    </citation>
    <scope>NUCLEOTIDE SEQUENCE [LARGE SCALE GENOMIC DNA]</scope>
    <source>
        <strain evidence="3">zdho120</strain>
    </source>
</reference>
<evidence type="ECO:0000313" key="2">
    <source>
        <dbReference type="EMBL" id="OWY96596.1"/>
    </source>
</evidence>
<gene>
    <name evidence="2" type="ORF">PHMEG_00033102</name>
</gene>
<feature type="compositionally biased region" description="Acidic residues" evidence="1">
    <location>
        <begin position="75"/>
        <end position="89"/>
    </location>
</feature>
<protein>
    <recommendedName>
        <fullName evidence="4">Reverse transcriptase</fullName>
    </recommendedName>
</protein>
<evidence type="ECO:0000313" key="3">
    <source>
        <dbReference type="Proteomes" id="UP000198211"/>
    </source>
</evidence>
<dbReference type="InterPro" id="IPR043502">
    <property type="entry name" value="DNA/RNA_pol_sf"/>
</dbReference>
<dbReference type="Gene3D" id="3.10.10.10">
    <property type="entry name" value="HIV Type 1 Reverse Transcriptase, subunit A, domain 1"/>
    <property type="match status" value="1"/>
</dbReference>
<name>A0A225UVK3_9STRA</name>
<dbReference type="SUPFAM" id="SSF56672">
    <property type="entry name" value="DNA/RNA polymerases"/>
    <property type="match status" value="1"/>
</dbReference>
<feature type="region of interest" description="Disordered" evidence="1">
    <location>
        <begin position="67"/>
        <end position="89"/>
    </location>
</feature>
<dbReference type="EMBL" id="NBNE01011431">
    <property type="protein sequence ID" value="OWY96596.1"/>
    <property type="molecule type" value="Genomic_DNA"/>
</dbReference>
<dbReference type="PANTHER" id="PTHR33064:SF37">
    <property type="entry name" value="RIBONUCLEASE H"/>
    <property type="match status" value="1"/>
</dbReference>
<accession>A0A225UVK3</accession>
<dbReference type="InterPro" id="IPR043128">
    <property type="entry name" value="Rev_trsase/Diguanyl_cyclase"/>
</dbReference>
<dbReference type="InterPro" id="IPR051320">
    <property type="entry name" value="Viral_Replic_Matur_Polypro"/>
</dbReference>
<sequence>MWVPRGYLSKMAGYVQVGSPKYEELQVLAYAGARDETLFQWECELYEKWLASQPSMVDRRSYTMPTSILQRSEESSSESDEDVDDDDEWNLTEPSVTVLDYEGSNVKNPALTDEQQQRLVEMLKSHEPIMISSGNALPPPAYGVVCDIDVNNHDPIKQRARRIPLSGLIAFSDSPWASPIVIVLKKNGEDIRLCIDYKMVNTVTAIMEYAMPLVDDLLTELESYLWFCSLDAASGVLGYIGDDESSGGVSICLCAGAL</sequence>
<keyword evidence="3" id="KW-1185">Reference proteome</keyword>
<evidence type="ECO:0000256" key="1">
    <source>
        <dbReference type="SAM" id="MobiDB-lite"/>
    </source>
</evidence>
<evidence type="ECO:0008006" key="4">
    <source>
        <dbReference type="Google" id="ProtNLM"/>
    </source>
</evidence>